<feature type="transmembrane region" description="Helical" evidence="1">
    <location>
        <begin position="277"/>
        <end position="295"/>
    </location>
</feature>
<dbReference type="InterPro" id="IPR046107">
    <property type="entry name" value="DUF6044"/>
</dbReference>
<keyword evidence="3" id="KW-1185">Reference proteome</keyword>
<dbReference type="EMBL" id="JAJADR010000006">
    <property type="protein sequence ID" value="MCB2410213.1"/>
    <property type="molecule type" value="Genomic_DNA"/>
</dbReference>
<accession>A0ABS8AWN8</accession>
<feature type="transmembrane region" description="Helical" evidence="1">
    <location>
        <begin position="372"/>
        <end position="390"/>
    </location>
</feature>
<keyword evidence="1" id="KW-0812">Transmembrane</keyword>
<dbReference type="RefSeq" id="WP_226178416.1">
    <property type="nucleotide sequence ID" value="NZ_JAJADR010000006.1"/>
</dbReference>
<sequence>MRTHSLFSRPLGWALLALLLFLLPFALLQERSYVTIDDNLDVELTIPYLLTRHHVALDYRPTTVVPPIMNGLARNALRPGLSATMLLFGLLEPLPAYLVQQALVRLLALLGMYLLLRRHLLPAPDKRWLAAVLSLAWAVLPGYTIYGLTVLGQPWLLYAFLNLRRGPAHPTNWLLIAAFPFWSMFVFVGPFVVAAIGGLLLWDVARGRRWSWPMVGGLVLLTMVYLVVEYPLFYSLFVAKQFVPHRLEFDLGRLGPQTFGAGLKSSVQYFLVGQYHASRFFHGAILLAAGLALTTGRSPHRAYRRELLLLLAVLAAVAGFCGFYPQLIEQVQNALPVLRTFNMSRFNFLMPLLWFVVLALSLQGLSQKKIGIALVMMQLLVGLAMNTEWLNNLRELAGRPNPTEPSYQAYVAPALFAQVRQSIQQTSGQLPAAYRVACLGFPPGVAQLNGFYTLDSYQNNYPLAYKKAFRPVIAGELAKSPELQAYFDAWGNRCYLFSAELGKNFRVGAFPARTVQDFAFDAAAFRRLGGRYVLAAARLAQPARSGLRLRQDFSVRNAYWHLYLYEVQP</sequence>
<evidence type="ECO:0000313" key="2">
    <source>
        <dbReference type="EMBL" id="MCB2410213.1"/>
    </source>
</evidence>
<feature type="transmembrane region" description="Helical" evidence="1">
    <location>
        <begin position="173"/>
        <end position="202"/>
    </location>
</feature>
<feature type="transmembrane region" description="Helical" evidence="1">
    <location>
        <begin position="128"/>
        <end position="153"/>
    </location>
</feature>
<evidence type="ECO:0000313" key="3">
    <source>
        <dbReference type="Proteomes" id="UP001165296"/>
    </source>
</evidence>
<comment type="caution">
    <text evidence="2">The sequence shown here is derived from an EMBL/GenBank/DDBJ whole genome shotgun (WGS) entry which is preliminary data.</text>
</comment>
<feature type="transmembrane region" description="Helical" evidence="1">
    <location>
        <begin position="94"/>
        <end position="116"/>
    </location>
</feature>
<reference evidence="2" key="1">
    <citation type="submission" date="2021-10" db="EMBL/GenBank/DDBJ databases">
        <authorList>
            <person name="Dean J.D."/>
            <person name="Kim M.K."/>
            <person name="Newey C.N."/>
            <person name="Stoker T.S."/>
            <person name="Thompson D.W."/>
            <person name="Grose J.H."/>
        </authorList>
    </citation>
    <scope>NUCLEOTIDE SEQUENCE</scope>
    <source>
        <strain evidence="2">BT178</strain>
    </source>
</reference>
<organism evidence="2 3">
    <name type="scientific">Hymenobacter lucidus</name>
    <dbReference type="NCBI Taxonomy" id="2880930"/>
    <lineage>
        <taxon>Bacteria</taxon>
        <taxon>Pseudomonadati</taxon>
        <taxon>Bacteroidota</taxon>
        <taxon>Cytophagia</taxon>
        <taxon>Cytophagales</taxon>
        <taxon>Hymenobacteraceae</taxon>
        <taxon>Hymenobacter</taxon>
    </lineage>
</organism>
<keyword evidence="1" id="KW-0472">Membrane</keyword>
<protein>
    <submittedName>
        <fullName evidence="2">DUF6044 family protein</fullName>
    </submittedName>
</protein>
<feature type="transmembrane region" description="Helical" evidence="1">
    <location>
        <begin position="214"/>
        <end position="237"/>
    </location>
</feature>
<name>A0ABS8AWN8_9BACT</name>
<dbReference type="Pfam" id="PF19510">
    <property type="entry name" value="DUF6044"/>
    <property type="match status" value="1"/>
</dbReference>
<proteinExistence type="predicted"/>
<gene>
    <name evidence="2" type="ORF">LGH74_19635</name>
</gene>
<dbReference type="Proteomes" id="UP001165296">
    <property type="component" value="Unassembled WGS sequence"/>
</dbReference>
<feature type="transmembrane region" description="Helical" evidence="1">
    <location>
        <begin position="307"/>
        <end position="328"/>
    </location>
</feature>
<evidence type="ECO:0000256" key="1">
    <source>
        <dbReference type="SAM" id="Phobius"/>
    </source>
</evidence>
<feature type="transmembrane region" description="Helical" evidence="1">
    <location>
        <begin position="348"/>
        <end position="365"/>
    </location>
</feature>
<keyword evidence="1" id="KW-1133">Transmembrane helix</keyword>